<dbReference type="PANTHER" id="PTHR46230">
    <property type="match status" value="1"/>
</dbReference>
<gene>
    <name evidence="2" type="ORF">ACFQE0_03905</name>
</gene>
<dbReference type="InterPro" id="IPR002634">
    <property type="entry name" value="BolA"/>
</dbReference>
<evidence type="ECO:0000313" key="2">
    <source>
        <dbReference type="EMBL" id="MFC6788842.1"/>
    </source>
</evidence>
<organism evidence="2 3">
    <name type="scientific">Methylobacterium komagatae</name>
    <dbReference type="NCBI Taxonomy" id="374425"/>
    <lineage>
        <taxon>Bacteria</taxon>
        <taxon>Pseudomonadati</taxon>
        <taxon>Pseudomonadota</taxon>
        <taxon>Alphaproteobacteria</taxon>
        <taxon>Hyphomicrobiales</taxon>
        <taxon>Methylobacteriaceae</taxon>
        <taxon>Methylobacterium</taxon>
    </lineage>
</organism>
<dbReference type="Proteomes" id="UP001596292">
    <property type="component" value="Unassembled WGS sequence"/>
</dbReference>
<sequence length="92" mass="10202">MTETLRDWIEMRLRTELAPAHLDVIDESHLHAGHSGARPGGETHYRLDIVSAAFEGKSRVERHRIVNGLMDPAFARGLHALALRARTPAEAA</sequence>
<comment type="similarity">
    <text evidence="1">Belongs to the BolA/IbaG family.</text>
</comment>
<dbReference type="InterPro" id="IPR036065">
    <property type="entry name" value="BolA-like_sf"/>
</dbReference>
<proteinExistence type="inferred from homology"/>
<comment type="caution">
    <text evidence="2">The sequence shown here is derived from an EMBL/GenBank/DDBJ whole genome shotgun (WGS) entry which is preliminary data.</text>
</comment>
<evidence type="ECO:0000313" key="3">
    <source>
        <dbReference type="Proteomes" id="UP001596292"/>
    </source>
</evidence>
<dbReference type="Pfam" id="PF01722">
    <property type="entry name" value="BolA"/>
    <property type="match status" value="1"/>
</dbReference>
<keyword evidence="3" id="KW-1185">Reference proteome</keyword>
<reference evidence="3" key="1">
    <citation type="journal article" date="2019" name="Int. J. Syst. Evol. Microbiol.">
        <title>The Global Catalogue of Microorganisms (GCM) 10K type strain sequencing project: providing services to taxonomists for standard genome sequencing and annotation.</title>
        <authorList>
            <consortium name="The Broad Institute Genomics Platform"/>
            <consortium name="The Broad Institute Genome Sequencing Center for Infectious Disease"/>
            <person name="Wu L."/>
            <person name="Ma J."/>
        </authorList>
    </citation>
    <scope>NUCLEOTIDE SEQUENCE [LARGE SCALE GENOMIC DNA]</scope>
    <source>
        <strain evidence="3">CCUG 48316</strain>
    </source>
</reference>
<dbReference type="RefSeq" id="WP_378967250.1">
    <property type="nucleotide sequence ID" value="NZ_JBHSWN010000001.1"/>
</dbReference>
<name>A0ABW2BEJ7_9HYPH</name>
<dbReference type="Gene3D" id="3.30.300.90">
    <property type="entry name" value="BolA-like"/>
    <property type="match status" value="1"/>
</dbReference>
<accession>A0ABW2BEJ7</accession>
<dbReference type="EMBL" id="JBHSWN010000001">
    <property type="protein sequence ID" value="MFC6788842.1"/>
    <property type="molecule type" value="Genomic_DNA"/>
</dbReference>
<dbReference type="PANTHER" id="PTHR46230:SF7">
    <property type="entry name" value="BOLA-LIKE PROTEIN 1"/>
    <property type="match status" value="1"/>
</dbReference>
<dbReference type="SUPFAM" id="SSF82657">
    <property type="entry name" value="BolA-like"/>
    <property type="match status" value="1"/>
</dbReference>
<dbReference type="PIRSF" id="PIRSF003113">
    <property type="entry name" value="BolA"/>
    <property type="match status" value="1"/>
</dbReference>
<protein>
    <submittedName>
        <fullName evidence="2">BolA family protein</fullName>
    </submittedName>
</protein>
<evidence type="ECO:0000256" key="1">
    <source>
        <dbReference type="RuleBase" id="RU003860"/>
    </source>
</evidence>